<dbReference type="EMBL" id="FOIF01000008">
    <property type="protein sequence ID" value="SES79484.1"/>
    <property type="molecule type" value="Genomic_DNA"/>
</dbReference>
<keyword evidence="1" id="KW-0969">Cilium</keyword>
<dbReference type="RefSeq" id="WP_091349380.1">
    <property type="nucleotide sequence ID" value="NZ_FOIF01000008.1"/>
</dbReference>
<dbReference type="AlphaFoldDB" id="A0A1H9ZF71"/>
<proteinExistence type="predicted"/>
<evidence type="ECO:0000313" key="1">
    <source>
        <dbReference type="EMBL" id="SES79484.1"/>
    </source>
</evidence>
<dbReference type="Proteomes" id="UP000243819">
    <property type="component" value="Unassembled WGS sequence"/>
</dbReference>
<keyword evidence="1" id="KW-0966">Cell projection</keyword>
<dbReference type="STRING" id="1120990.SAMN03080614_100837"/>
<reference evidence="2" key="1">
    <citation type="submission" date="2016-10" db="EMBL/GenBank/DDBJ databases">
        <authorList>
            <person name="Varghese N."/>
            <person name="Submissions S."/>
        </authorList>
    </citation>
    <scope>NUCLEOTIDE SEQUENCE [LARGE SCALE GENOMIC DNA]</scope>
    <source>
        <strain evidence="2">DSM 13577</strain>
    </source>
</reference>
<dbReference type="OrthoDB" id="9799862at2"/>
<dbReference type="Pfam" id="PF06289">
    <property type="entry name" value="FlbD"/>
    <property type="match status" value="1"/>
</dbReference>
<dbReference type="PANTHER" id="PTHR39185">
    <property type="entry name" value="SWARMING MOTILITY PROTEIN SWRD"/>
    <property type="match status" value="1"/>
</dbReference>
<name>A0A1H9ZF71_9FIRM</name>
<dbReference type="PANTHER" id="PTHR39185:SF1">
    <property type="entry name" value="SWARMING MOTILITY PROTEIN SWRD"/>
    <property type="match status" value="1"/>
</dbReference>
<sequence>MIQVTRLNNKKYYVNCDLIEIIESTPDTVITLTNGKKFVVKESCEEVVNKVVKFKRRIHRPEREV</sequence>
<keyword evidence="2" id="KW-1185">Reference proteome</keyword>
<gene>
    <name evidence="1" type="ORF">SAMN03080614_100837</name>
</gene>
<organism evidence="1 2">
    <name type="scientific">Anaerobranca gottschalkii DSM 13577</name>
    <dbReference type="NCBI Taxonomy" id="1120990"/>
    <lineage>
        <taxon>Bacteria</taxon>
        <taxon>Bacillati</taxon>
        <taxon>Bacillota</taxon>
        <taxon>Clostridia</taxon>
        <taxon>Eubacteriales</taxon>
        <taxon>Proteinivoracaceae</taxon>
        <taxon>Anaerobranca</taxon>
    </lineage>
</organism>
<evidence type="ECO:0000313" key="2">
    <source>
        <dbReference type="Proteomes" id="UP000243819"/>
    </source>
</evidence>
<dbReference type="InterPro" id="IPR009384">
    <property type="entry name" value="SwrD-like"/>
</dbReference>
<accession>A0A1H9ZF71</accession>
<keyword evidence="1" id="KW-0282">Flagellum</keyword>
<protein>
    <submittedName>
        <fullName evidence="1">Flagellar protein FlbD</fullName>
    </submittedName>
</protein>